<dbReference type="AlphaFoldDB" id="A0AAJ6ZGJ6"/>
<evidence type="ECO:0000256" key="8">
    <source>
        <dbReference type="PIRSR" id="PIRSR000862-1"/>
    </source>
</evidence>
<dbReference type="GeneID" id="106121160"/>
<feature type="active site" description="Nucleophile" evidence="8">
    <location>
        <position position="188"/>
    </location>
</feature>
<feature type="domain" description="Partial AB-hydrolase lipase" evidence="10">
    <location>
        <begin position="52"/>
        <end position="113"/>
    </location>
</feature>
<dbReference type="RefSeq" id="XP_013172125.1">
    <property type="nucleotide sequence ID" value="XM_013316671.1"/>
</dbReference>
<dbReference type="InterPro" id="IPR006693">
    <property type="entry name" value="AB_hydrolase_lipase"/>
</dbReference>
<dbReference type="Proteomes" id="UP000694872">
    <property type="component" value="Unplaced"/>
</dbReference>
<dbReference type="PIRSF" id="PIRSF000862">
    <property type="entry name" value="Steryl_ester_lip"/>
    <property type="match status" value="1"/>
</dbReference>
<dbReference type="GO" id="GO:0016788">
    <property type="term" value="F:hydrolase activity, acting on ester bonds"/>
    <property type="evidence" value="ECO:0007669"/>
    <property type="project" value="InterPro"/>
</dbReference>
<dbReference type="GO" id="GO:0016042">
    <property type="term" value="P:lipid catabolic process"/>
    <property type="evidence" value="ECO:0007669"/>
    <property type="project" value="UniProtKB-KW"/>
</dbReference>
<evidence type="ECO:0000259" key="10">
    <source>
        <dbReference type="Pfam" id="PF04083"/>
    </source>
</evidence>
<sequence>MCSKLLMLFVCVSLVSGRSPHADYIDELIRSESYNYIFPDNTLEDAKLDVPGLIRKYKYPMEVHEVTTSDGYILQMHRIPHGRDQNQVPDPKRPIVFLMHGLLCSSADWVMSGPGSAFGYLLAEEGYDVWMGNARGNYYSRKHISVNPDDIDFWQFSWDEIGDIDLPTMIDYILDHTEREKIYYVGHSQGTTVFFVMCSLHPEYNYKIKAMHAFSPIAFMAHNESPLLKAMASFDNSMKILSALIGVGEVMSNNLFLKWAGESFCKDQAITQAICSNILFYIGGWSDEQLNTTMMPVYFGHTPAGSSVRQFIHYEQGFFTKDFRRYNHGPLKNIVLYGTRLPPKYDLSNILVPVFLYYSNIDPLAAVPDVNRLYKELGSKSKMMILLPSFNHFDYVWGINANTLLYDVVIRLMRFVDAYDNFMRKPYLTEYYKILMG</sequence>
<keyword evidence="3 7" id="KW-0378">Hydrolase</keyword>
<dbReference type="KEGG" id="pxu:106121160"/>
<keyword evidence="5" id="KW-0443">Lipid metabolism</keyword>
<evidence type="ECO:0000256" key="1">
    <source>
        <dbReference type="ARBA" id="ARBA00010701"/>
    </source>
</evidence>
<evidence type="ECO:0000256" key="5">
    <source>
        <dbReference type="ARBA" id="ARBA00023098"/>
    </source>
</evidence>
<dbReference type="Gene3D" id="3.40.50.1820">
    <property type="entry name" value="alpha/beta hydrolase"/>
    <property type="match status" value="1"/>
</dbReference>
<evidence type="ECO:0000256" key="6">
    <source>
        <dbReference type="ARBA" id="ARBA00023180"/>
    </source>
</evidence>
<feature type="signal peptide" evidence="9">
    <location>
        <begin position="1"/>
        <end position="17"/>
    </location>
</feature>
<gene>
    <name evidence="11" type="primary">LOC106121160</name>
</gene>
<dbReference type="FunFam" id="3.40.50.1820:FF:000021">
    <property type="entry name" value="Lipase"/>
    <property type="match status" value="1"/>
</dbReference>
<reference evidence="11" key="1">
    <citation type="submission" date="2025-08" db="UniProtKB">
        <authorList>
            <consortium name="RefSeq"/>
        </authorList>
    </citation>
    <scope>IDENTIFICATION</scope>
</reference>
<evidence type="ECO:0000256" key="2">
    <source>
        <dbReference type="ARBA" id="ARBA00022729"/>
    </source>
</evidence>
<feature type="active site" description="Charge relay system" evidence="8">
    <location>
        <position position="362"/>
    </location>
</feature>
<dbReference type="SUPFAM" id="SSF53474">
    <property type="entry name" value="alpha/beta-Hydrolases"/>
    <property type="match status" value="1"/>
</dbReference>
<evidence type="ECO:0000256" key="4">
    <source>
        <dbReference type="ARBA" id="ARBA00022963"/>
    </source>
</evidence>
<dbReference type="PANTHER" id="PTHR11005">
    <property type="entry name" value="LYSOSOMAL ACID LIPASE-RELATED"/>
    <property type="match status" value="1"/>
</dbReference>
<keyword evidence="4 7" id="KW-0442">Lipid degradation</keyword>
<name>A0AAJ6ZGJ6_PAPXU</name>
<dbReference type="Pfam" id="PF04083">
    <property type="entry name" value="Abhydro_lipase"/>
    <property type="match status" value="1"/>
</dbReference>
<evidence type="ECO:0000313" key="11">
    <source>
        <dbReference type="RefSeq" id="XP_013172125.1"/>
    </source>
</evidence>
<feature type="chain" id="PRO_5042601358" description="Lipase" evidence="9">
    <location>
        <begin position="18"/>
        <end position="437"/>
    </location>
</feature>
<keyword evidence="2 9" id="KW-0732">Signal</keyword>
<evidence type="ECO:0000256" key="9">
    <source>
        <dbReference type="SAM" id="SignalP"/>
    </source>
</evidence>
<evidence type="ECO:0000256" key="3">
    <source>
        <dbReference type="ARBA" id="ARBA00022801"/>
    </source>
</evidence>
<organism evidence="11">
    <name type="scientific">Papilio xuthus</name>
    <name type="common">Asian swallowtail butterfly</name>
    <dbReference type="NCBI Taxonomy" id="66420"/>
    <lineage>
        <taxon>Eukaryota</taxon>
        <taxon>Metazoa</taxon>
        <taxon>Ecdysozoa</taxon>
        <taxon>Arthropoda</taxon>
        <taxon>Hexapoda</taxon>
        <taxon>Insecta</taxon>
        <taxon>Pterygota</taxon>
        <taxon>Neoptera</taxon>
        <taxon>Endopterygota</taxon>
        <taxon>Lepidoptera</taxon>
        <taxon>Glossata</taxon>
        <taxon>Ditrysia</taxon>
        <taxon>Papilionoidea</taxon>
        <taxon>Papilionidae</taxon>
        <taxon>Papilioninae</taxon>
        <taxon>Papilio</taxon>
    </lineage>
</organism>
<feature type="active site" description="Charge relay system" evidence="8">
    <location>
        <position position="392"/>
    </location>
</feature>
<dbReference type="InterPro" id="IPR029058">
    <property type="entry name" value="AB_hydrolase_fold"/>
</dbReference>
<comment type="similarity">
    <text evidence="1 7">Belongs to the AB hydrolase superfamily. Lipase family.</text>
</comment>
<evidence type="ECO:0000256" key="7">
    <source>
        <dbReference type="PIRNR" id="PIRNR000862"/>
    </source>
</evidence>
<keyword evidence="6" id="KW-0325">Glycoprotein</keyword>
<accession>A0AAJ6ZGJ6</accession>
<dbReference type="InterPro" id="IPR025483">
    <property type="entry name" value="Lipase_euk"/>
</dbReference>
<protein>
    <recommendedName>
        <fullName evidence="7">Lipase</fullName>
    </recommendedName>
</protein>
<proteinExistence type="inferred from homology"/>